<sequence length="207" mass="22497">MFIAVNVAPLLQGFMLGGTLIIAIGAQNAFLLRLGLQRQHVLPIVLLCAFSDALLIAAGVAGMGALVKQSQILLTIITWGGIAFLAIYGFQAFLRAFKNEEMHVGKGERISLRKAVLTVLAFTYLNPHVYLDTVLLVGSLSAQWPGTQQWIFGSGAMAASFVWFFALGFGARILTPLFEKPIAWRILDFFIGVVMWSIALTLLQGAL</sequence>
<evidence type="ECO:0000256" key="1">
    <source>
        <dbReference type="ARBA" id="ARBA00004651"/>
    </source>
</evidence>
<keyword evidence="3 6" id="KW-0812">Transmembrane</keyword>
<gene>
    <name evidence="7" type="ORF">C0081_04820</name>
</gene>
<evidence type="ECO:0000256" key="5">
    <source>
        <dbReference type="ARBA" id="ARBA00023136"/>
    </source>
</evidence>
<feature type="transmembrane region" description="Helical" evidence="6">
    <location>
        <begin position="44"/>
        <end position="66"/>
    </location>
</feature>
<dbReference type="Proteomes" id="UP000234881">
    <property type="component" value="Unassembled WGS sequence"/>
</dbReference>
<dbReference type="PANTHER" id="PTHR30086">
    <property type="entry name" value="ARGININE EXPORTER PROTEIN ARGO"/>
    <property type="match status" value="1"/>
</dbReference>
<evidence type="ECO:0000256" key="6">
    <source>
        <dbReference type="SAM" id="Phobius"/>
    </source>
</evidence>
<feature type="transmembrane region" description="Helical" evidence="6">
    <location>
        <begin position="115"/>
        <end position="138"/>
    </location>
</feature>
<evidence type="ECO:0000256" key="4">
    <source>
        <dbReference type="ARBA" id="ARBA00022989"/>
    </source>
</evidence>
<evidence type="ECO:0000313" key="8">
    <source>
        <dbReference type="Proteomes" id="UP000234881"/>
    </source>
</evidence>
<dbReference type="GO" id="GO:0015171">
    <property type="term" value="F:amino acid transmembrane transporter activity"/>
    <property type="evidence" value="ECO:0007669"/>
    <property type="project" value="TreeGrafter"/>
</dbReference>
<keyword evidence="4 6" id="KW-1133">Transmembrane helix</keyword>
<name>A0A2N5XVA7_9HYPH</name>
<dbReference type="PANTHER" id="PTHR30086:SF20">
    <property type="entry name" value="ARGININE EXPORTER PROTEIN ARGO-RELATED"/>
    <property type="match status" value="1"/>
</dbReference>
<accession>A0A2N5XVA7</accession>
<evidence type="ECO:0000256" key="3">
    <source>
        <dbReference type="ARBA" id="ARBA00022692"/>
    </source>
</evidence>
<reference evidence="7 8" key="1">
    <citation type="submission" date="2018-01" db="EMBL/GenBank/DDBJ databases">
        <title>The draft genome sequence of Cohaesibacter sp. H1304.</title>
        <authorList>
            <person name="Wang N.-N."/>
            <person name="Du Z.-J."/>
        </authorList>
    </citation>
    <scope>NUCLEOTIDE SEQUENCE [LARGE SCALE GENOMIC DNA]</scope>
    <source>
        <strain evidence="7 8">H1304</strain>
    </source>
</reference>
<dbReference type="GO" id="GO:0005886">
    <property type="term" value="C:plasma membrane"/>
    <property type="evidence" value="ECO:0007669"/>
    <property type="project" value="UniProtKB-SubCell"/>
</dbReference>
<organism evidence="7 8">
    <name type="scientific">Cohaesibacter celericrescens</name>
    <dbReference type="NCBI Taxonomy" id="2067669"/>
    <lineage>
        <taxon>Bacteria</taxon>
        <taxon>Pseudomonadati</taxon>
        <taxon>Pseudomonadota</taxon>
        <taxon>Alphaproteobacteria</taxon>
        <taxon>Hyphomicrobiales</taxon>
        <taxon>Cohaesibacteraceae</taxon>
    </lineage>
</organism>
<dbReference type="OrthoDB" id="5638726at2"/>
<feature type="transmembrane region" description="Helical" evidence="6">
    <location>
        <begin position="150"/>
        <end position="174"/>
    </location>
</feature>
<keyword evidence="5 6" id="KW-0472">Membrane</keyword>
<dbReference type="InterPro" id="IPR001123">
    <property type="entry name" value="LeuE-type"/>
</dbReference>
<proteinExistence type="predicted"/>
<dbReference type="EMBL" id="PKUQ01000008">
    <property type="protein sequence ID" value="PLW78419.1"/>
    <property type="molecule type" value="Genomic_DNA"/>
</dbReference>
<comment type="caution">
    <text evidence="7">The sequence shown here is derived from an EMBL/GenBank/DDBJ whole genome shotgun (WGS) entry which is preliminary data.</text>
</comment>
<evidence type="ECO:0000256" key="2">
    <source>
        <dbReference type="ARBA" id="ARBA00022475"/>
    </source>
</evidence>
<dbReference type="AlphaFoldDB" id="A0A2N5XVA7"/>
<keyword evidence="2" id="KW-1003">Cell membrane</keyword>
<dbReference type="Pfam" id="PF01810">
    <property type="entry name" value="LysE"/>
    <property type="match status" value="1"/>
</dbReference>
<feature type="transmembrane region" description="Helical" evidence="6">
    <location>
        <begin position="186"/>
        <end position="206"/>
    </location>
</feature>
<dbReference type="RefSeq" id="WP_101532670.1">
    <property type="nucleotide sequence ID" value="NZ_JBFHIU010000001.1"/>
</dbReference>
<keyword evidence="8" id="KW-1185">Reference proteome</keyword>
<protein>
    <submittedName>
        <fullName evidence="7">Amino acid transporter</fullName>
    </submittedName>
</protein>
<feature type="transmembrane region" description="Helical" evidence="6">
    <location>
        <begin position="12"/>
        <end position="32"/>
    </location>
</feature>
<evidence type="ECO:0000313" key="7">
    <source>
        <dbReference type="EMBL" id="PLW78419.1"/>
    </source>
</evidence>
<feature type="transmembrane region" description="Helical" evidence="6">
    <location>
        <begin position="72"/>
        <end position="94"/>
    </location>
</feature>
<comment type="subcellular location">
    <subcellularLocation>
        <location evidence="1">Cell membrane</location>
        <topology evidence="1">Multi-pass membrane protein</topology>
    </subcellularLocation>
</comment>